<reference evidence="1 2" key="1">
    <citation type="submission" date="2021-06" db="EMBL/GenBank/DDBJ databases">
        <authorList>
            <person name="Palmer J.M."/>
        </authorList>
    </citation>
    <scope>NUCLEOTIDE SEQUENCE [LARGE SCALE GENOMIC DNA]</scope>
    <source>
        <strain evidence="1 2">XC_2019</strain>
        <tissue evidence="1">Muscle</tissue>
    </source>
</reference>
<name>A0ABV0QKB5_9TELE</name>
<dbReference type="EMBL" id="JAHRIN010016144">
    <property type="protein sequence ID" value="MEQ2196239.1"/>
    <property type="molecule type" value="Genomic_DNA"/>
</dbReference>
<accession>A0ABV0QKB5</accession>
<gene>
    <name evidence="1" type="ORF">XENOCAPTIV_028394</name>
</gene>
<keyword evidence="2" id="KW-1185">Reference proteome</keyword>
<evidence type="ECO:0000313" key="1">
    <source>
        <dbReference type="EMBL" id="MEQ2196239.1"/>
    </source>
</evidence>
<dbReference type="Proteomes" id="UP001434883">
    <property type="component" value="Unassembled WGS sequence"/>
</dbReference>
<sequence>MSFLLVLKTSSFFSSKKTKYKHNLKKTNKKNKNPAASPEWLLRFKLPCYHAGTGGRSLEAPLGRRFTTRMLLRWCSSEHLAVRKMDPGVTFLDLYSSVSHQQNLKRTSPPFVSPVTCVQ</sequence>
<organism evidence="1 2">
    <name type="scientific">Xenoophorus captivus</name>
    <dbReference type="NCBI Taxonomy" id="1517983"/>
    <lineage>
        <taxon>Eukaryota</taxon>
        <taxon>Metazoa</taxon>
        <taxon>Chordata</taxon>
        <taxon>Craniata</taxon>
        <taxon>Vertebrata</taxon>
        <taxon>Euteleostomi</taxon>
        <taxon>Actinopterygii</taxon>
        <taxon>Neopterygii</taxon>
        <taxon>Teleostei</taxon>
        <taxon>Neoteleostei</taxon>
        <taxon>Acanthomorphata</taxon>
        <taxon>Ovalentaria</taxon>
        <taxon>Atherinomorphae</taxon>
        <taxon>Cyprinodontiformes</taxon>
        <taxon>Goodeidae</taxon>
        <taxon>Xenoophorus</taxon>
    </lineage>
</organism>
<comment type="caution">
    <text evidence="1">The sequence shown here is derived from an EMBL/GenBank/DDBJ whole genome shotgun (WGS) entry which is preliminary data.</text>
</comment>
<protein>
    <submittedName>
        <fullName evidence="1">Uncharacterized protein</fullName>
    </submittedName>
</protein>
<proteinExistence type="predicted"/>
<evidence type="ECO:0000313" key="2">
    <source>
        <dbReference type="Proteomes" id="UP001434883"/>
    </source>
</evidence>